<sequence length="61" mass="6727">MFFNFCVFLHSFLRRLSADSNFPLAALTSGGGVASAAPNDFAISQMVLVFGKIRTYFKENC</sequence>
<evidence type="ECO:0000313" key="1">
    <source>
        <dbReference type="EMBL" id="PIV71003.1"/>
    </source>
</evidence>
<evidence type="ECO:0000313" key="2">
    <source>
        <dbReference type="Proteomes" id="UP000228762"/>
    </source>
</evidence>
<proteinExistence type="predicted"/>
<protein>
    <submittedName>
        <fullName evidence="1">Uncharacterized protein</fullName>
    </submittedName>
</protein>
<comment type="caution">
    <text evidence="1">The sequence shown here is derived from an EMBL/GenBank/DDBJ whole genome shotgun (WGS) entry which is preliminary data.</text>
</comment>
<organism evidence="1 2">
    <name type="scientific">Candidatus Roizmanbacteria bacterium CG17_big_fil_post_rev_8_21_14_2_50_39_7</name>
    <dbReference type="NCBI Taxonomy" id="1974858"/>
    <lineage>
        <taxon>Bacteria</taxon>
        <taxon>Candidatus Roizmaniibacteriota</taxon>
    </lineage>
</organism>
<dbReference type="AlphaFoldDB" id="A0A2M7EKC0"/>
<gene>
    <name evidence="1" type="ORF">COW57_02035</name>
</gene>
<reference evidence="2" key="1">
    <citation type="submission" date="2017-09" db="EMBL/GenBank/DDBJ databases">
        <title>Depth-based differentiation of microbial function through sediment-hosted aquifers and enrichment of novel symbionts in the deep terrestrial subsurface.</title>
        <authorList>
            <person name="Probst A.J."/>
            <person name="Ladd B."/>
            <person name="Jarett J.K."/>
            <person name="Geller-Mcgrath D.E."/>
            <person name="Sieber C.M.K."/>
            <person name="Emerson J.B."/>
            <person name="Anantharaman K."/>
            <person name="Thomas B.C."/>
            <person name="Malmstrom R."/>
            <person name="Stieglmeier M."/>
            <person name="Klingl A."/>
            <person name="Woyke T."/>
            <person name="Ryan C.M."/>
            <person name="Banfield J.F."/>
        </authorList>
    </citation>
    <scope>NUCLEOTIDE SEQUENCE [LARGE SCALE GENOMIC DNA]</scope>
</reference>
<dbReference type="EMBL" id="PFEV01000094">
    <property type="protein sequence ID" value="PIV71003.1"/>
    <property type="molecule type" value="Genomic_DNA"/>
</dbReference>
<accession>A0A2M7EKC0</accession>
<dbReference type="Proteomes" id="UP000228762">
    <property type="component" value="Unassembled WGS sequence"/>
</dbReference>
<name>A0A2M7EKC0_9BACT</name>